<dbReference type="Pfam" id="PF00126">
    <property type="entry name" value="HTH_1"/>
    <property type="match status" value="1"/>
</dbReference>
<dbReference type="InterPro" id="IPR050176">
    <property type="entry name" value="LTTR"/>
</dbReference>
<dbReference type="Gene3D" id="3.40.190.290">
    <property type="match status" value="1"/>
</dbReference>
<proteinExistence type="inferred from homology"/>
<evidence type="ECO:0000256" key="3">
    <source>
        <dbReference type="ARBA" id="ARBA00023125"/>
    </source>
</evidence>
<dbReference type="InterPro" id="IPR017685">
    <property type="entry name" value="ArgP"/>
</dbReference>
<dbReference type="AlphaFoldDB" id="A0A640VL90"/>
<name>A0A640VL90_9RHOB</name>
<dbReference type="EMBL" id="BLIV01000001">
    <property type="protein sequence ID" value="GFE48472.1"/>
    <property type="molecule type" value="Genomic_DNA"/>
</dbReference>
<dbReference type="NCBIfam" id="TIGR03298">
    <property type="entry name" value="argP"/>
    <property type="match status" value="1"/>
</dbReference>
<evidence type="ECO:0000256" key="4">
    <source>
        <dbReference type="ARBA" id="ARBA00023163"/>
    </source>
</evidence>
<evidence type="ECO:0000256" key="1">
    <source>
        <dbReference type="ARBA" id="ARBA00009437"/>
    </source>
</evidence>
<evidence type="ECO:0000259" key="5">
    <source>
        <dbReference type="PROSITE" id="PS50931"/>
    </source>
</evidence>
<dbReference type="PANTHER" id="PTHR30579">
    <property type="entry name" value="TRANSCRIPTIONAL REGULATOR"/>
    <property type="match status" value="1"/>
</dbReference>
<comment type="similarity">
    <text evidence="1">Belongs to the LysR transcriptional regulatory family.</text>
</comment>
<dbReference type="Proteomes" id="UP000436522">
    <property type="component" value="Unassembled WGS sequence"/>
</dbReference>
<keyword evidence="4" id="KW-0804">Transcription</keyword>
<dbReference type="GO" id="GO:0003700">
    <property type="term" value="F:DNA-binding transcription factor activity"/>
    <property type="evidence" value="ECO:0007669"/>
    <property type="project" value="InterPro"/>
</dbReference>
<dbReference type="NCBIfam" id="NF009888">
    <property type="entry name" value="PRK13348.1"/>
    <property type="match status" value="1"/>
</dbReference>
<dbReference type="GO" id="GO:0003677">
    <property type="term" value="F:DNA binding"/>
    <property type="evidence" value="ECO:0007669"/>
    <property type="project" value="UniProtKB-KW"/>
</dbReference>
<dbReference type="NCBIfam" id="NF002964">
    <property type="entry name" value="PRK03635.1"/>
    <property type="match status" value="1"/>
</dbReference>
<evidence type="ECO:0000313" key="6">
    <source>
        <dbReference type="EMBL" id="GFE48472.1"/>
    </source>
</evidence>
<dbReference type="InterPro" id="IPR000847">
    <property type="entry name" value="LysR_HTH_N"/>
</dbReference>
<sequence>MSIDRHHLTALAAIVRDGSFEAAAASLGVTPSAVSQRIKALEERMGTALIYRGHPCTPTDAGTRLARHADDVALMEAHVLRTLQPDAALAAPRVRIAVNADSLATWFVSALAEVQDLLFDLVIDDQDTSTDWLLRGAVSGAVTAQHQAVSGCTARPLGALRYVATASPGFAQTWFPHGVTAPALEQAPMMTFNVKDRLQHGWITKLTGEKLSPPTHQLPSTHAFVDAACAGLGWGMNPLSLVETHLKDGRLVELSPENPLDIALYWQTSRLMAPALAPLSTAIARQARGKLINPPHGNVRPKQ</sequence>
<accession>A0A640VL90</accession>
<dbReference type="RefSeq" id="WP_159974377.1">
    <property type="nucleotide sequence ID" value="NZ_BLIV01000001.1"/>
</dbReference>
<organism evidence="6 7">
    <name type="scientific">Roseobacter cerasinus</name>
    <dbReference type="NCBI Taxonomy" id="2602289"/>
    <lineage>
        <taxon>Bacteria</taxon>
        <taxon>Pseudomonadati</taxon>
        <taxon>Pseudomonadota</taxon>
        <taxon>Alphaproteobacteria</taxon>
        <taxon>Rhodobacterales</taxon>
        <taxon>Roseobacteraceae</taxon>
        <taxon>Roseobacter</taxon>
    </lineage>
</organism>
<gene>
    <name evidence="6" type="ORF">So717_02250</name>
</gene>
<dbReference type="OrthoDB" id="3252676at2"/>
<dbReference type="InterPro" id="IPR036388">
    <property type="entry name" value="WH-like_DNA-bd_sf"/>
</dbReference>
<keyword evidence="2" id="KW-0805">Transcription regulation</keyword>
<dbReference type="SUPFAM" id="SSF53850">
    <property type="entry name" value="Periplasmic binding protein-like II"/>
    <property type="match status" value="1"/>
</dbReference>
<keyword evidence="3" id="KW-0238">DNA-binding</keyword>
<protein>
    <submittedName>
        <fullName evidence="6">Transcriptional regulator ArgP</fullName>
    </submittedName>
</protein>
<evidence type="ECO:0000313" key="7">
    <source>
        <dbReference type="Proteomes" id="UP000436522"/>
    </source>
</evidence>
<dbReference type="PROSITE" id="PS50931">
    <property type="entry name" value="HTH_LYSR"/>
    <property type="match status" value="1"/>
</dbReference>
<reference evidence="6 7" key="1">
    <citation type="submission" date="2019-12" db="EMBL/GenBank/DDBJ databases">
        <title>Roseobacter cerasinus sp. nov., isolated from seawater around aquaculture.</title>
        <authorList>
            <person name="Muramatsu S."/>
            <person name="Takabe Y."/>
            <person name="Mori K."/>
            <person name="Takaichi S."/>
            <person name="Hanada S."/>
        </authorList>
    </citation>
    <scope>NUCLEOTIDE SEQUENCE [LARGE SCALE GENOMIC DNA]</scope>
    <source>
        <strain evidence="6 7">AI77</strain>
    </source>
</reference>
<dbReference type="Gene3D" id="1.10.10.10">
    <property type="entry name" value="Winged helix-like DNA-binding domain superfamily/Winged helix DNA-binding domain"/>
    <property type="match status" value="1"/>
</dbReference>
<evidence type="ECO:0000256" key="2">
    <source>
        <dbReference type="ARBA" id="ARBA00023015"/>
    </source>
</evidence>
<dbReference type="InterPro" id="IPR005119">
    <property type="entry name" value="LysR_subst-bd"/>
</dbReference>
<keyword evidence="7" id="KW-1185">Reference proteome</keyword>
<dbReference type="SUPFAM" id="SSF46785">
    <property type="entry name" value="Winged helix' DNA-binding domain"/>
    <property type="match status" value="1"/>
</dbReference>
<feature type="domain" description="HTH lysR-type" evidence="5">
    <location>
        <begin position="1"/>
        <end position="59"/>
    </location>
</feature>
<dbReference type="Pfam" id="PF03466">
    <property type="entry name" value="LysR_substrate"/>
    <property type="match status" value="1"/>
</dbReference>
<dbReference type="PANTHER" id="PTHR30579:SF2">
    <property type="entry name" value="HTH-TYPE TRANSCRIPTIONAL REGULATOR ARGP"/>
    <property type="match status" value="1"/>
</dbReference>
<dbReference type="InterPro" id="IPR036390">
    <property type="entry name" value="WH_DNA-bd_sf"/>
</dbReference>
<comment type="caution">
    <text evidence="6">The sequence shown here is derived from an EMBL/GenBank/DDBJ whole genome shotgun (WGS) entry which is preliminary data.</text>
</comment>